<dbReference type="Proteomes" id="UP001187192">
    <property type="component" value="Unassembled WGS sequence"/>
</dbReference>
<sequence length="164" mass="17950">MTHKSKSGSHDQTHYQSTNYSIPRISCQRVPKHKASQSGARGSVSHKLLAQIVGSWALYHRPQKGCCLGPVLLESLVVIATQLGPGLVFTITNLRVTLPSVKSAPLQSILQYAKVEGAPTTSISPITMEVPVWEEGPYAWLNPHLTRYTFLASKPKLVIEPLPT</sequence>
<dbReference type="EMBL" id="BTGU01000095">
    <property type="protein sequence ID" value="GMN60071.1"/>
    <property type="molecule type" value="Genomic_DNA"/>
</dbReference>
<evidence type="ECO:0000313" key="2">
    <source>
        <dbReference type="Proteomes" id="UP001187192"/>
    </source>
</evidence>
<dbReference type="AlphaFoldDB" id="A0AA88DRA8"/>
<proteinExistence type="predicted"/>
<comment type="caution">
    <text evidence="1">The sequence shown here is derived from an EMBL/GenBank/DDBJ whole genome shotgun (WGS) entry which is preliminary data.</text>
</comment>
<reference evidence="1" key="1">
    <citation type="submission" date="2023-07" db="EMBL/GenBank/DDBJ databases">
        <title>draft genome sequence of fig (Ficus carica).</title>
        <authorList>
            <person name="Takahashi T."/>
            <person name="Nishimura K."/>
        </authorList>
    </citation>
    <scope>NUCLEOTIDE SEQUENCE</scope>
</reference>
<evidence type="ECO:0000313" key="1">
    <source>
        <dbReference type="EMBL" id="GMN60071.1"/>
    </source>
</evidence>
<keyword evidence="2" id="KW-1185">Reference proteome</keyword>
<name>A0AA88DRA8_FICCA</name>
<gene>
    <name evidence="1" type="ORF">TIFTF001_029157</name>
</gene>
<accession>A0AA88DRA8</accession>
<organism evidence="1 2">
    <name type="scientific">Ficus carica</name>
    <name type="common">Common fig</name>
    <dbReference type="NCBI Taxonomy" id="3494"/>
    <lineage>
        <taxon>Eukaryota</taxon>
        <taxon>Viridiplantae</taxon>
        <taxon>Streptophyta</taxon>
        <taxon>Embryophyta</taxon>
        <taxon>Tracheophyta</taxon>
        <taxon>Spermatophyta</taxon>
        <taxon>Magnoliopsida</taxon>
        <taxon>eudicotyledons</taxon>
        <taxon>Gunneridae</taxon>
        <taxon>Pentapetalae</taxon>
        <taxon>rosids</taxon>
        <taxon>fabids</taxon>
        <taxon>Rosales</taxon>
        <taxon>Moraceae</taxon>
        <taxon>Ficeae</taxon>
        <taxon>Ficus</taxon>
    </lineage>
</organism>
<protein>
    <submittedName>
        <fullName evidence="1">Uncharacterized protein</fullName>
    </submittedName>
</protein>